<evidence type="ECO:0000313" key="1">
    <source>
        <dbReference type="EMBL" id="WKA05476.1"/>
    </source>
</evidence>
<keyword evidence="2" id="KW-1185">Reference proteome</keyword>
<sequence>MVGVSSLQLRLVLPFVGDRSNLEELLHGQRKRLKPGNCLFINRFQVTFLDKCRALKMTGGGLSRSQVLPPVWLHPKLQQQQPGMLPELPGHVGLSPMTATNQLSTAGSSVLTGAAGAGQAGITDDVPSCSTSPSTNNCPLFQHRRRCGS</sequence>
<dbReference type="EMBL" id="CP126662">
    <property type="protein sequence ID" value="WKA05476.1"/>
    <property type="molecule type" value="Genomic_DNA"/>
</dbReference>
<protein>
    <submittedName>
        <fullName evidence="1">Uncharacterized protein</fullName>
    </submittedName>
</protein>
<dbReference type="Proteomes" id="UP001227230">
    <property type="component" value="Chromosome 15"/>
</dbReference>
<gene>
    <name evidence="1" type="ORF">VitviT2T_023440</name>
</gene>
<organism evidence="1 2">
    <name type="scientific">Vitis vinifera</name>
    <name type="common">Grape</name>
    <dbReference type="NCBI Taxonomy" id="29760"/>
    <lineage>
        <taxon>Eukaryota</taxon>
        <taxon>Viridiplantae</taxon>
        <taxon>Streptophyta</taxon>
        <taxon>Embryophyta</taxon>
        <taxon>Tracheophyta</taxon>
        <taxon>Spermatophyta</taxon>
        <taxon>Magnoliopsida</taxon>
        <taxon>eudicotyledons</taxon>
        <taxon>Gunneridae</taxon>
        <taxon>Pentapetalae</taxon>
        <taxon>rosids</taxon>
        <taxon>Vitales</taxon>
        <taxon>Vitaceae</taxon>
        <taxon>Viteae</taxon>
        <taxon>Vitis</taxon>
    </lineage>
</organism>
<name>A0ABY9DFX0_VITVI</name>
<proteinExistence type="predicted"/>
<evidence type="ECO:0000313" key="2">
    <source>
        <dbReference type="Proteomes" id="UP001227230"/>
    </source>
</evidence>
<accession>A0ABY9DFX0</accession>
<reference evidence="1 2" key="1">
    <citation type="journal article" date="2023" name="Hortic Res">
        <title>The complete reference genome for grapevine (Vitis vinifera L.) genetics and breeding.</title>
        <authorList>
            <person name="Shi X."/>
            <person name="Cao S."/>
            <person name="Wang X."/>
            <person name="Huang S."/>
            <person name="Wang Y."/>
            <person name="Liu Z."/>
            <person name="Liu W."/>
            <person name="Leng X."/>
            <person name="Peng Y."/>
            <person name="Wang N."/>
            <person name="Wang Y."/>
            <person name="Ma Z."/>
            <person name="Xu X."/>
            <person name="Zhang F."/>
            <person name="Xue H."/>
            <person name="Zhong H."/>
            <person name="Wang Y."/>
            <person name="Zhang K."/>
            <person name="Velt A."/>
            <person name="Avia K."/>
            <person name="Holtgrawe D."/>
            <person name="Grimplet J."/>
            <person name="Matus J.T."/>
            <person name="Ware D."/>
            <person name="Wu X."/>
            <person name="Wang H."/>
            <person name="Liu C."/>
            <person name="Fang Y."/>
            <person name="Rustenholz C."/>
            <person name="Cheng Z."/>
            <person name="Xiao H."/>
            <person name="Zhou Y."/>
        </authorList>
    </citation>
    <scope>NUCLEOTIDE SEQUENCE [LARGE SCALE GENOMIC DNA]</scope>
    <source>
        <strain evidence="2">cv. Pinot noir / PN40024</strain>
        <tissue evidence="1">Leaf</tissue>
    </source>
</reference>